<accession>A0AAW6E594</accession>
<evidence type="ECO:0000313" key="1">
    <source>
        <dbReference type="EMBL" id="MDB8742960.1"/>
    </source>
</evidence>
<dbReference type="Proteomes" id="UP001211421">
    <property type="component" value="Unassembled WGS sequence"/>
</dbReference>
<sequence>MICRDEMSLACDLAEVYHIYDYKTLPLSSVAAFFMGLRPDSRCKMLLSGDKVTLDTLLAAMIYDKLAWLQWAKTKDGARGVNIPETVVSKLLGDSESKIRGFTSIEEFEKARQELIGGET</sequence>
<protein>
    <submittedName>
        <fullName evidence="1">DUF5361 domain-containing protein</fullName>
    </submittedName>
</protein>
<organism evidence="1 2">
    <name type="scientific">Ruminococcus bicirculans</name>
    <name type="common">ex Wegman et al. 2014</name>
    <dbReference type="NCBI Taxonomy" id="1160721"/>
    <lineage>
        <taxon>Bacteria</taxon>
        <taxon>Bacillati</taxon>
        <taxon>Bacillota</taxon>
        <taxon>Clostridia</taxon>
        <taxon>Eubacteriales</taxon>
        <taxon>Oscillospiraceae</taxon>
        <taxon>Ruminococcus</taxon>
    </lineage>
</organism>
<reference evidence="1" key="1">
    <citation type="submission" date="2023-01" db="EMBL/GenBank/DDBJ databases">
        <title>Human gut microbiome strain richness.</title>
        <authorList>
            <person name="Chen-Liaw A."/>
        </authorList>
    </citation>
    <scope>NUCLEOTIDE SEQUENCE</scope>
    <source>
        <strain evidence="1">D59st1_B8_D59t2_181005</strain>
    </source>
</reference>
<dbReference type="RefSeq" id="WP_195552118.1">
    <property type="nucleotide sequence ID" value="NZ_JADMNX010000010.1"/>
</dbReference>
<dbReference type="AlphaFoldDB" id="A0AAW6E594"/>
<dbReference type="InterPro" id="IPR035286">
    <property type="entry name" value="DUF5361"/>
</dbReference>
<name>A0AAW6E594_9FIRM</name>
<comment type="caution">
    <text evidence="1">The sequence shown here is derived from an EMBL/GenBank/DDBJ whole genome shotgun (WGS) entry which is preliminary data.</text>
</comment>
<dbReference type="Pfam" id="PF17318">
    <property type="entry name" value="DUF5361"/>
    <property type="match status" value="1"/>
</dbReference>
<proteinExistence type="predicted"/>
<evidence type="ECO:0000313" key="2">
    <source>
        <dbReference type="Proteomes" id="UP001211421"/>
    </source>
</evidence>
<gene>
    <name evidence="1" type="ORF">PNV70_12890</name>
</gene>
<dbReference type="EMBL" id="JAQMLS010000010">
    <property type="protein sequence ID" value="MDB8742960.1"/>
    <property type="molecule type" value="Genomic_DNA"/>
</dbReference>